<reference evidence="1" key="1">
    <citation type="submission" date="2021-02" db="EMBL/GenBank/DDBJ databases">
        <authorList>
            <person name="Nowell W R."/>
        </authorList>
    </citation>
    <scope>NUCLEOTIDE SEQUENCE</scope>
</reference>
<protein>
    <submittedName>
        <fullName evidence="1">Uncharacterized protein</fullName>
    </submittedName>
</protein>
<feature type="non-terminal residue" evidence="1">
    <location>
        <position position="76"/>
    </location>
</feature>
<organism evidence="1 2">
    <name type="scientific">Adineta steineri</name>
    <dbReference type="NCBI Taxonomy" id="433720"/>
    <lineage>
        <taxon>Eukaryota</taxon>
        <taxon>Metazoa</taxon>
        <taxon>Spiralia</taxon>
        <taxon>Gnathifera</taxon>
        <taxon>Rotifera</taxon>
        <taxon>Eurotatoria</taxon>
        <taxon>Bdelloidea</taxon>
        <taxon>Adinetida</taxon>
        <taxon>Adinetidae</taxon>
        <taxon>Adineta</taxon>
    </lineage>
</organism>
<evidence type="ECO:0000313" key="2">
    <source>
        <dbReference type="Proteomes" id="UP000663868"/>
    </source>
</evidence>
<comment type="caution">
    <text evidence="1">The sequence shown here is derived from an EMBL/GenBank/DDBJ whole genome shotgun (WGS) entry which is preliminary data.</text>
</comment>
<feature type="non-terminal residue" evidence="1">
    <location>
        <position position="1"/>
    </location>
</feature>
<gene>
    <name evidence="1" type="ORF">KXQ929_LOCUS49743</name>
</gene>
<name>A0A820MUM2_9BILA</name>
<evidence type="ECO:0000313" key="1">
    <source>
        <dbReference type="EMBL" id="CAF4378037.1"/>
    </source>
</evidence>
<sequence>NNWTKDSSEKIFIAFSPVPDFQVRLPSGDNQTSLLNVMIYVRDLLDCVTQVNMSSINVVQNSTEIYNLFDNLQSFE</sequence>
<dbReference type="EMBL" id="CAJOBB010021651">
    <property type="protein sequence ID" value="CAF4378037.1"/>
    <property type="molecule type" value="Genomic_DNA"/>
</dbReference>
<dbReference type="Proteomes" id="UP000663868">
    <property type="component" value="Unassembled WGS sequence"/>
</dbReference>
<accession>A0A820MUM2</accession>
<dbReference type="AlphaFoldDB" id="A0A820MUM2"/>
<proteinExistence type="predicted"/>